<reference evidence="1" key="1">
    <citation type="journal article" date="2014" name="Front. Microbiol.">
        <title>High frequency of phylogenetically diverse reductive dehalogenase-homologous genes in deep subseafloor sedimentary metagenomes.</title>
        <authorList>
            <person name="Kawai M."/>
            <person name="Futagami T."/>
            <person name="Toyoda A."/>
            <person name="Takaki Y."/>
            <person name="Nishi S."/>
            <person name="Hori S."/>
            <person name="Arai W."/>
            <person name="Tsubouchi T."/>
            <person name="Morono Y."/>
            <person name="Uchiyama I."/>
            <person name="Ito T."/>
            <person name="Fujiyama A."/>
            <person name="Inagaki F."/>
            <person name="Takami H."/>
        </authorList>
    </citation>
    <scope>NUCLEOTIDE SEQUENCE</scope>
    <source>
        <strain evidence="1">Expedition CK06-06</strain>
    </source>
</reference>
<name>X0ZSH0_9ZZZZ</name>
<comment type="caution">
    <text evidence="1">The sequence shown here is derived from an EMBL/GenBank/DDBJ whole genome shotgun (WGS) entry which is preliminary data.</text>
</comment>
<gene>
    <name evidence="1" type="ORF">S01H4_07645</name>
</gene>
<protein>
    <submittedName>
        <fullName evidence="1">Uncharacterized protein</fullName>
    </submittedName>
</protein>
<dbReference type="EMBL" id="BART01002526">
    <property type="protein sequence ID" value="GAG63383.1"/>
    <property type="molecule type" value="Genomic_DNA"/>
</dbReference>
<proteinExistence type="predicted"/>
<dbReference type="AlphaFoldDB" id="X0ZSH0"/>
<organism evidence="1">
    <name type="scientific">marine sediment metagenome</name>
    <dbReference type="NCBI Taxonomy" id="412755"/>
    <lineage>
        <taxon>unclassified sequences</taxon>
        <taxon>metagenomes</taxon>
        <taxon>ecological metagenomes</taxon>
    </lineage>
</organism>
<evidence type="ECO:0000313" key="1">
    <source>
        <dbReference type="EMBL" id="GAG63383.1"/>
    </source>
</evidence>
<sequence length="59" mass="6365">MNHDARLRGQKIAEGSGKNIGAIKSAHPGVVQVLPVNSTEVSGWGTYDNQLSQLSKKKY</sequence>
<accession>X0ZSH0</accession>